<dbReference type="PROSITE" id="PS01117">
    <property type="entry name" value="HTH_MARR_1"/>
    <property type="match status" value="1"/>
</dbReference>
<dbReference type="InterPro" id="IPR023187">
    <property type="entry name" value="Tscrpt_reg_MarR-type_CS"/>
</dbReference>
<evidence type="ECO:0000259" key="4">
    <source>
        <dbReference type="PROSITE" id="PS50995"/>
    </source>
</evidence>
<dbReference type="PANTHER" id="PTHR39515:SF2">
    <property type="entry name" value="HTH-TYPE TRANSCRIPTIONAL REGULATOR RV0880"/>
    <property type="match status" value="1"/>
</dbReference>
<dbReference type="GO" id="GO:0003677">
    <property type="term" value="F:DNA binding"/>
    <property type="evidence" value="ECO:0007669"/>
    <property type="project" value="UniProtKB-KW"/>
</dbReference>
<keyword evidence="6" id="KW-1185">Reference proteome</keyword>
<evidence type="ECO:0000313" key="5">
    <source>
        <dbReference type="EMBL" id="PTL59674.1"/>
    </source>
</evidence>
<dbReference type="PRINTS" id="PR00598">
    <property type="entry name" value="HTHMARR"/>
</dbReference>
<protein>
    <submittedName>
        <fullName evidence="5">MarR family transcriptional regulator</fullName>
    </submittedName>
</protein>
<gene>
    <name evidence="5" type="ORF">C7Y72_08440</name>
</gene>
<feature type="domain" description="HTH marR-type" evidence="4">
    <location>
        <begin position="10"/>
        <end position="143"/>
    </location>
</feature>
<dbReference type="Gene3D" id="1.10.10.10">
    <property type="entry name" value="Winged helix-like DNA-binding domain superfamily/Winged helix DNA-binding domain"/>
    <property type="match status" value="1"/>
</dbReference>
<dbReference type="EMBL" id="PYYB01000001">
    <property type="protein sequence ID" value="PTL59674.1"/>
    <property type="molecule type" value="Genomic_DNA"/>
</dbReference>
<dbReference type="SMART" id="SM00347">
    <property type="entry name" value="HTH_MARR"/>
    <property type="match status" value="1"/>
</dbReference>
<dbReference type="Proteomes" id="UP000240739">
    <property type="component" value="Unassembled WGS sequence"/>
</dbReference>
<dbReference type="InterPro" id="IPR036390">
    <property type="entry name" value="WH_DNA-bd_sf"/>
</dbReference>
<dbReference type="OrthoDB" id="69852at2"/>
<dbReference type="GO" id="GO:0003700">
    <property type="term" value="F:DNA-binding transcription factor activity"/>
    <property type="evidence" value="ECO:0007669"/>
    <property type="project" value="InterPro"/>
</dbReference>
<dbReference type="Pfam" id="PF01047">
    <property type="entry name" value="MarR"/>
    <property type="match status" value="1"/>
</dbReference>
<comment type="caution">
    <text evidence="5">The sequence shown here is derived from an EMBL/GenBank/DDBJ whole genome shotgun (WGS) entry which is preliminary data.</text>
</comment>
<dbReference type="InterPro" id="IPR000835">
    <property type="entry name" value="HTH_MarR-typ"/>
</dbReference>
<evidence type="ECO:0000256" key="3">
    <source>
        <dbReference type="ARBA" id="ARBA00023163"/>
    </source>
</evidence>
<sequence>MATSSAAQSATHLRHVIARTARWLRHAGAEEVTLLGPTLTAALATVERHGPLAPSELADRERIRRPSATRIVAKLEEHDLVTRTPDPADGRSCRVAITEPGRDHLQAIRSRKDAVLARRLAELSAEDRATLDRAADILERLVDRR</sequence>
<dbReference type="AlphaFoldDB" id="A0A2T4UK88"/>
<accession>A0A2T4UK88</accession>
<reference evidence="5 6" key="1">
    <citation type="submission" date="2018-03" db="EMBL/GenBank/DDBJ databases">
        <title>Aquarubrobacter algicola gen. nov., sp. nov., a novel actinobacterium isolated from shallow eutrophic lake during the end of cyanobacterial harmful algal blooms.</title>
        <authorList>
            <person name="Chun S.J."/>
        </authorList>
    </citation>
    <scope>NUCLEOTIDE SEQUENCE [LARGE SCALE GENOMIC DNA]</scope>
    <source>
        <strain evidence="5 6">Seoho-28</strain>
    </source>
</reference>
<keyword evidence="1" id="KW-0805">Transcription regulation</keyword>
<keyword evidence="3" id="KW-0804">Transcription</keyword>
<evidence type="ECO:0000256" key="1">
    <source>
        <dbReference type="ARBA" id="ARBA00023015"/>
    </source>
</evidence>
<organism evidence="5 6">
    <name type="scientific">Paraconexibacter algicola</name>
    <dbReference type="NCBI Taxonomy" id="2133960"/>
    <lineage>
        <taxon>Bacteria</taxon>
        <taxon>Bacillati</taxon>
        <taxon>Actinomycetota</taxon>
        <taxon>Thermoleophilia</taxon>
        <taxon>Solirubrobacterales</taxon>
        <taxon>Paraconexibacteraceae</taxon>
        <taxon>Paraconexibacter</taxon>
    </lineage>
</organism>
<dbReference type="InterPro" id="IPR036388">
    <property type="entry name" value="WH-like_DNA-bd_sf"/>
</dbReference>
<dbReference type="PROSITE" id="PS50995">
    <property type="entry name" value="HTH_MARR_2"/>
    <property type="match status" value="1"/>
</dbReference>
<dbReference type="PANTHER" id="PTHR39515">
    <property type="entry name" value="CONSERVED PROTEIN"/>
    <property type="match status" value="1"/>
</dbReference>
<evidence type="ECO:0000256" key="2">
    <source>
        <dbReference type="ARBA" id="ARBA00023125"/>
    </source>
</evidence>
<keyword evidence="2" id="KW-0238">DNA-binding</keyword>
<evidence type="ECO:0000313" key="6">
    <source>
        <dbReference type="Proteomes" id="UP000240739"/>
    </source>
</evidence>
<dbReference type="SUPFAM" id="SSF46785">
    <property type="entry name" value="Winged helix' DNA-binding domain"/>
    <property type="match status" value="1"/>
</dbReference>
<proteinExistence type="predicted"/>
<dbReference type="InterPro" id="IPR052526">
    <property type="entry name" value="HTH-type_Bedaq_tolerance"/>
</dbReference>
<name>A0A2T4UK88_9ACTN</name>